<gene>
    <name evidence="3" type="primary">mshD_1</name>
    <name evidence="3" type="ORF">BN1051_00880</name>
</gene>
<dbReference type="PATRIC" id="fig|1461584.3.peg.873"/>
<dbReference type="Pfam" id="PF00583">
    <property type="entry name" value="Acetyltransf_1"/>
    <property type="match status" value="1"/>
</dbReference>
<dbReference type="PROSITE" id="PS51186">
    <property type="entry name" value="GNAT"/>
    <property type="match status" value="1"/>
</dbReference>
<keyword evidence="1 3" id="KW-0808">Transferase</keyword>
<dbReference type="SUPFAM" id="SSF55729">
    <property type="entry name" value="Acyl-CoA N-acyltransferases (Nat)"/>
    <property type="match status" value="1"/>
</dbReference>
<dbReference type="InterPro" id="IPR016181">
    <property type="entry name" value="Acyl_CoA_acyltransferase"/>
</dbReference>
<dbReference type="AlphaFoldDB" id="A0A078MMP5"/>
<evidence type="ECO:0000259" key="2">
    <source>
        <dbReference type="PROSITE" id="PS51186"/>
    </source>
</evidence>
<dbReference type="PANTHER" id="PTHR13947">
    <property type="entry name" value="GNAT FAMILY N-ACETYLTRANSFERASE"/>
    <property type="match status" value="1"/>
</dbReference>
<reference evidence="3" key="1">
    <citation type="submission" date="2014-07" db="EMBL/GenBank/DDBJ databases">
        <authorList>
            <person name="Urmite Genomes Urmite Genomes"/>
        </authorList>
    </citation>
    <scope>NUCLEOTIDE SEQUENCE</scope>
    <source>
        <strain evidence="3">11W110_air</strain>
    </source>
</reference>
<dbReference type="CDD" id="cd04301">
    <property type="entry name" value="NAT_SF"/>
    <property type="match status" value="1"/>
</dbReference>
<dbReference type="EMBL" id="LN483070">
    <property type="protein sequence ID" value="CEA07565.1"/>
    <property type="molecule type" value="Genomic_DNA"/>
</dbReference>
<feature type="domain" description="N-acetyltransferase" evidence="2">
    <location>
        <begin position="3"/>
        <end position="159"/>
    </location>
</feature>
<dbReference type="InterPro" id="IPR050769">
    <property type="entry name" value="NAT_camello-type"/>
</dbReference>
<dbReference type="GO" id="GO:0008080">
    <property type="term" value="F:N-acetyltransferase activity"/>
    <property type="evidence" value="ECO:0007669"/>
    <property type="project" value="InterPro"/>
</dbReference>
<proteinExistence type="predicted"/>
<accession>A0A078MMP5</accession>
<name>A0A078MMP5_9MICC</name>
<evidence type="ECO:0000256" key="1">
    <source>
        <dbReference type="ARBA" id="ARBA00022679"/>
    </source>
</evidence>
<dbReference type="PANTHER" id="PTHR13947:SF37">
    <property type="entry name" value="LD18367P"/>
    <property type="match status" value="1"/>
</dbReference>
<protein>
    <submittedName>
        <fullName evidence="3">Mycothiol acetyltransferase</fullName>
    </submittedName>
</protein>
<organism evidence="3">
    <name type="scientific">Arthrobacter saudimassiliensis</name>
    <dbReference type="NCBI Taxonomy" id="1461584"/>
    <lineage>
        <taxon>Bacteria</taxon>
        <taxon>Bacillati</taxon>
        <taxon>Actinomycetota</taxon>
        <taxon>Actinomycetes</taxon>
        <taxon>Micrococcales</taxon>
        <taxon>Micrococcaceae</taxon>
        <taxon>Arthrobacter</taxon>
    </lineage>
</organism>
<sequence>MSITVREAVPADFDEIRRITRDAYVKDGHIDADHGYLPKLEDVEDRAANAAGLWVAELDGRVVGSTALTFTGQPYTDIAVEGELEFRMLAVDPAVRRRGVGRAIVEAVIAYARSLDGIEAVSLTSMPSMTGAHALYLAMGFERQPERDWTVPGMDLPLMVFRFTL</sequence>
<evidence type="ECO:0000313" key="3">
    <source>
        <dbReference type="EMBL" id="CEA07565.1"/>
    </source>
</evidence>
<dbReference type="InterPro" id="IPR000182">
    <property type="entry name" value="GNAT_dom"/>
</dbReference>
<dbReference type="Gene3D" id="3.40.630.30">
    <property type="match status" value="1"/>
</dbReference>